<dbReference type="Proteomes" id="UP000094892">
    <property type="component" value="Unassembled WGS sequence"/>
</dbReference>
<evidence type="ECO:0000313" key="3">
    <source>
        <dbReference type="EMBL" id="KZV01878.1"/>
    </source>
</evidence>
<organism evidence="2 7">
    <name type="scientific">Lactiplantibacillus plantarum</name>
    <name type="common">Lactobacillus plantarum</name>
    <dbReference type="NCBI Taxonomy" id="1590"/>
    <lineage>
        <taxon>Bacteria</taxon>
        <taxon>Bacillati</taxon>
        <taxon>Bacillota</taxon>
        <taxon>Bacilli</taxon>
        <taxon>Lactobacillales</taxon>
        <taxon>Lactobacillaceae</taxon>
        <taxon>Lactiplantibacillus</taxon>
    </lineage>
</organism>
<dbReference type="PATRIC" id="fig|1590.142.peg.2303"/>
<dbReference type="AlphaFoldDB" id="A0A0M4CT57"/>
<evidence type="ECO:0000313" key="6">
    <source>
        <dbReference type="Proteomes" id="UP000076872"/>
    </source>
</evidence>
<evidence type="ECO:0000313" key="1">
    <source>
        <dbReference type="EMBL" id="KZU01282.1"/>
    </source>
</evidence>
<sequence length="54" mass="6273">MRVTINRGQEVYTDIPLMTARHRYIKADVWEIKKAIIEKSAINGWTVQALQAMN</sequence>
<proteinExistence type="predicted"/>
<dbReference type="Proteomes" id="UP000076872">
    <property type="component" value="Unassembled WGS sequence"/>
</dbReference>
<dbReference type="EMBL" id="CP066817">
    <property type="protein sequence ID" value="QQM61854.1"/>
    <property type="molecule type" value="Genomic_DNA"/>
</dbReference>
<dbReference type="EMBL" id="LUXO01000033">
    <property type="protein sequence ID" value="KZV01878.1"/>
    <property type="molecule type" value="Genomic_DNA"/>
</dbReference>
<name>A0A0M4CT57_LACPN</name>
<reference evidence="6 7" key="1">
    <citation type="submission" date="2016-03" db="EMBL/GenBank/DDBJ databases">
        <title>Comparative genomics of 54 Lactobacillus plantarum strains reveals genomic uncoupling from niche constraints.</title>
        <authorList>
            <person name="Martino M.E."/>
        </authorList>
    </citation>
    <scope>NUCLEOTIDE SEQUENCE [LARGE SCALE GENOMIC DNA]</scope>
    <source>
        <strain evidence="2 7">19.1</strain>
        <strain evidence="3 6">NAB2</strain>
        <strain evidence="1 8">Nizo2260</strain>
    </source>
</reference>
<evidence type="ECO:0000313" key="9">
    <source>
        <dbReference type="Proteomes" id="UP000094892"/>
    </source>
</evidence>
<dbReference type="GeneID" id="89669809"/>
<dbReference type="Proteomes" id="UP000076882">
    <property type="component" value="Unassembled WGS sequence"/>
</dbReference>
<evidence type="ECO:0000313" key="2">
    <source>
        <dbReference type="EMBL" id="KZU95419.1"/>
    </source>
</evidence>
<gene>
    <name evidence="5" type="ORF">JH395_04655</name>
    <name evidence="2" type="ORF">Lp19_1373</name>
    <name evidence="4" type="ORF">LPJSA22_02318</name>
    <name evidence="3" type="ORF">NAB2_2498</name>
    <name evidence="1" type="ORF">Nizo2260_3006</name>
</gene>
<dbReference type="Proteomes" id="UP000595466">
    <property type="component" value="Chromosome"/>
</dbReference>
<accession>A0A0M4CT57</accession>
<evidence type="ECO:0000313" key="4">
    <source>
        <dbReference type="EMBL" id="ODO62304.1"/>
    </source>
</evidence>
<dbReference type="Proteomes" id="UP000076989">
    <property type="component" value="Unassembled WGS sequence"/>
</dbReference>
<dbReference type="EMBL" id="MCOL01000001">
    <property type="protein sequence ID" value="ODO62304.1"/>
    <property type="molecule type" value="Genomic_DNA"/>
</dbReference>
<reference evidence="5 10" key="3">
    <citation type="submission" date="2020-12" db="EMBL/GenBank/DDBJ databases">
        <title>Whole genome sequencing of Lactobacillus plantarum PC518.</title>
        <authorList>
            <person name="Guo Q."/>
        </authorList>
    </citation>
    <scope>NUCLEOTIDE SEQUENCE [LARGE SCALE GENOMIC DNA]</scope>
    <source>
        <strain evidence="5 10">PC518</strain>
    </source>
</reference>
<protein>
    <submittedName>
        <fullName evidence="2">Uncharacterized protein</fullName>
    </submittedName>
</protein>
<evidence type="ECO:0000313" key="10">
    <source>
        <dbReference type="Proteomes" id="UP000595466"/>
    </source>
</evidence>
<evidence type="ECO:0000313" key="7">
    <source>
        <dbReference type="Proteomes" id="UP000076882"/>
    </source>
</evidence>
<evidence type="ECO:0000313" key="8">
    <source>
        <dbReference type="Proteomes" id="UP000076989"/>
    </source>
</evidence>
<reference evidence="4 9" key="2">
    <citation type="submission" date="2016-08" db="EMBL/GenBank/DDBJ databases">
        <title>Genome sequencing of Lactobacillus plantarum JSA22, isolated from fermented soybean paste.</title>
        <authorList>
            <person name="Choi H.S."/>
        </authorList>
    </citation>
    <scope>NUCLEOTIDE SEQUENCE [LARGE SCALE GENOMIC DNA]</scope>
    <source>
        <strain evidence="4 9">JSA22</strain>
    </source>
</reference>
<evidence type="ECO:0000313" key="5">
    <source>
        <dbReference type="EMBL" id="QQM61854.1"/>
    </source>
</evidence>
<dbReference type="EMBL" id="LUXM01000026">
    <property type="protein sequence ID" value="KZU95419.1"/>
    <property type="molecule type" value="Genomic_DNA"/>
</dbReference>
<dbReference type="RefSeq" id="WP_003642746.1">
    <property type="nucleotide sequence ID" value="NZ_AP018405.1"/>
</dbReference>
<dbReference type="EMBL" id="LUWI01000041">
    <property type="protein sequence ID" value="KZU01282.1"/>
    <property type="molecule type" value="Genomic_DNA"/>
</dbReference>